<dbReference type="GO" id="GO:0003887">
    <property type="term" value="F:DNA-directed DNA polymerase activity"/>
    <property type="evidence" value="ECO:0007669"/>
    <property type="project" value="InterPro"/>
</dbReference>
<dbReference type="GO" id="GO:0003677">
    <property type="term" value="F:DNA binding"/>
    <property type="evidence" value="ECO:0007669"/>
    <property type="project" value="InterPro"/>
</dbReference>
<dbReference type="GO" id="GO:0006260">
    <property type="term" value="P:DNA replication"/>
    <property type="evidence" value="ECO:0007669"/>
    <property type="project" value="InterPro"/>
</dbReference>
<evidence type="ECO:0000313" key="2">
    <source>
        <dbReference type="Proteomes" id="UP000054773"/>
    </source>
</evidence>
<comment type="caution">
    <text evidence="1">The sequence shown here is derived from an EMBL/GenBank/DDBJ whole genome shotgun (WGS) entry which is preliminary data.</text>
</comment>
<dbReference type="STRING" id="448.Lery_0417"/>
<dbReference type="EMBL" id="LNYA01000003">
    <property type="protein sequence ID" value="KTC99516.1"/>
    <property type="molecule type" value="Genomic_DNA"/>
</dbReference>
<reference evidence="1 2" key="1">
    <citation type="submission" date="2015-11" db="EMBL/GenBank/DDBJ databases">
        <title>Genomic analysis of 38 Legionella species identifies large and diverse effector repertoires.</title>
        <authorList>
            <person name="Burstein D."/>
            <person name="Amaro F."/>
            <person name="Zusman T."/>
            <person name="Lifshitz Z."/>
            <person name="Cohen O."/>
            <person name="Gilbert J.A."/>
            <person name="Pupko T."/>
            <person name="Shuman H.A."/>
            <person name="Segal G."/>
        </authorList>
    </citation>
    <scope>NUCLEOTIDE SEQUENCE [LARGE SCALE GENOMIC DNA]</scope>
    <source>
        <strain evidence="1 2">SE-32A-C8</strain>
    </source>
</reference>
<accession>A0A0W0TVL1</accession>
<dbReference type="GO" id="GO:0032298">
    <property type="term" value="P:positive regulation of DNA-templated DNA replication initiation"/>
    <property type="evidence" value="ECO:0007669"/>
    <property type="project" value="TreeGrafter"/>
</dbReference>
<organism evidence="1 2">
    <name type="scientific">Legionella erythra</name>
    <dbReference type="NCBI Taxonomy" id="448"/>
    <lineage>
        <taxon>Bacteria</taxon>
        <taxon>Pseudomonadati</taxon>
        <taxon>Pseudomonadota</taxon>
        <taxon>Gammaproteobacteria</taxon>
        <taxon>Legionellales</taxon>
        <taxon>Legionellaceae</taxon>
        <taxon>Legionella</taxon>
    </lineage>
</organism>
<dbReference type="SUPFAM" id="SSF102400">
    <property type="entry name" value="DNA polymerase III chi subunit"/>
    <property type="match status" value="1"/>
</dbReference>
<dbReference type="PANTHER" id="PTHR38767">
    <property type="entry name" value="DNA POLYMERASE III SUBUNIT CHI"/>
    <property type="match status" value="1"/>
</dbReference>
<dbReference type="InterPro" id="IPR007459">
    <property type="entry name" value="DNA_pol3_chi"/>
</dbReference>
<dbReference type="RefSeq" id="WP_058525591.1">
    <property type="nucleotide sequence ID" value="NZ_CAAAHY010000001.1"/>
</dbReference>
<dbReference type="OrthoDB" id="5297568at2"/>
<dbReference type="Pfam" id="PF04364">
    <property type="entry name" value="DNA_pol3_chi"/>
    <property type="match status" value="1"/>
</dbReference>
<dbReference type="PANTHER" id="PTHR38767:SF1">
    <property type="entry name" value="DNA POLYMERASE III SUBUNIT CHI"/>
    <property type="match status" value="1"/>
</dbReference>
<dbReference type="Proteomes" id="UP000054773">
    <property type="component" value="Unassembled WGS sequence"/>
</dbReference>
<evidence type="ECO:0000313" key="1">
    <source>
        <dbReference type="EMBL" id="KTC99516.1"/>
    </source>
</evidence>
<protein>
    <submittedName>
        <fullName evidence="1">DNA polymerase III subunit chi</fullName>
    </submittedName>
</protein>
<name>A0A0W0TVL1_LEGER</name>
<dbReference type="PATRIC" id="fig|448.7.peg.433"/>
<dbReference type="AlphaFoldDB" id="A0A0W0TVL1"/>
<dbReference type="InterPro" id="IPR036768">
    <property type="entry name" value="PolIII_chi_sf"/>
</dbReference>
<gene>
    <name evidence="1" type="primary">holC</name>
    <name evidence="1" type="ORF">Lery_0417</name>
</gene>
<proteinExistence type="predicted"/>
<sequence length="146" mass="17095">MSVIRVDFYLLNTSEPQEKWVFACRLLEKAYLRGHQVFVYCNDQQDAEKLDELLWTFKEDSFIPHHLQGEGPEPPPVVQIGYGPEPRGFREILINLANTIPPFYSRFKRVIEIVANEETAKQLSRLHYREYRANACELQTHTIDTA</sequence>
<dbReference type="Gene3D" id="3.40.50.10110">
    <property type="entry name" value="DNA polymerase III subunit chi"/>
    <property type="match status" value="1"/>
</dbReference>
<keyword evidence="2" id="KW-1185">Reference proteome</keyword>